<dbReference type="GO" id="GO:0006750">
    <property type="term" value="P:glutathione biosynthetic process"/>
    <property type="evidence" value="ECO:0007669"/>
    <property type="project" value="UniProtKB-UniPathway"/>
</dbReference>
<evidence type="ECO:0000313" key="12">
    <source>
        <dbReference type="EMBL" id="KRK73710.1"/>
    </source>
</evidence>
<keyword evidence="4 8" id="KW-0317">Glutathione biosynthesis</keyword>
<dbReference type="RefSeq" id="WP_056944603.1">
    <property type="nucleotide sequence ID" value="NZ_AZDT01000055.1"/>
</dbReference>
<evidence type="ECO:0000256" key="5">
    <source>
        <dbReference type="ARBA" id="ARBA00022741"/>
    </source>
</evidence>
<proteinExistence type="inferred from homology"/>
<comment type="pathway">
    <text evidence="1 9">Sulfur metabolism; glutathione biosynthesis; glutathione from L-cysteine and L-glutamate: step 1/2.</text>
</comment>
<dbReference type="GeneID" id="84783181"/>
<evidence type="ECO:0000256" key="10">
    <source>
        <dbReference type="SAM" id="MobiDB-lite"/>
    </source>
</evidence>
<feature type="region of interest" description="Disordered" evidence="10">
    <location>
        <begin position="34"/>
        <end position="53"/>
    </location>
</feature>
<feature type="domain" description="Glutamate--cysteine ligase" evidence="11">
    <location>
        <begin position="124"/>
        <end position="192"/>
    </location>
</feature>
<evidence type="ECO:0000256" key="4">
    <source>
        <dbReference type="ARBA" id="ARBA00022684"/>
    </source>
</evidence>
<dbReference type="EMBL" id="AZDT01000055">
    <property type="protein sequence ID" value="KRK73710.1"/>
    <property type="molecule type" value="Genomic_DNA"/>
</dbReference>
<evidence type="ECO:0000256" key="3">
    <source>
        <dbReference type="ARBA" id="ARBA00022598"/>
    </source>
</evidence>
<evidence type="ECO:0000256" key="2">
    <source>
        <dbReference type="ARBA" id="ARBA00012220"/>
    </source>
</evidence>
<dbReference type="PANTHER" id="PTHR38761:SF1">
    <property type="entry name" value="GLUTAMATE--CYSTEINE LIGASE"/>
    <property type="match status" value="1"/>
</dbReference>
<keyword evidence="6" id="KW-0067">ATP-binding</keyword>
<dbReference type="GO" id="GO:0046872">
    <property type="term" value="F:metal ion binding"/>
    <property type="evidence" value="ECO:0007669"/>
    <property type="project" value="TreeGrafter"/>
</dbReference>
<keyword evidence="5" id="KW-0547">Nucleotide-binding</keyword>
<reference evidence="12 13" key="1">
    <citation type="journal article" date="2015" name="Genome Announc.">
        <title>Expanding the biotechnology potential of lactobacilli through comparative genomics of 213 strains and associated genera.</title>
        <authorList>
            <person name="Sun Z."/>
            <person name="Harris H.M."/>
            <person name="McCann A."/>
            <person name="Guo C."/>
            <person name="Argimon S."/>
            <person name="Zhang W."/>
            <person name="Yang X."/>
            <person name="Jeffery I.B."/>
            <person name="Cooney J.C."/>
            <person name="Kagawa T.F."/>
            <person name="Liu W."/>
            <person name="Song Y."/>
            <person name="Salvetti E."/>
            <person name="Wrobel A."/>
            <person name="Rasinkangas P."/>
            <person name="Parkhill J."/>
            <person name="Rea M.C."/>
            <person name="O'Sullivan O."/>
            <person name="Ritari J."/>
            <person name="Douillard F.P."/>
            <person name="Paul Ross R."/>
            <person name="Yang R."/>
            <person name="Briner A.E."/>
            <person name="Felis G.E."/>
            <person name="de Vos W.M."/>
            <person name="Barrangou R."/>
            <person name="Klaenhammer T.R."/>
            <person name="Caufield P.W."/>
            <person name="Cui Y."/>
            <person name="Zhang H."/>
            <person name="O'Toole P.W."/>
        </authorList>
    </citation>
    <scope>NUCLEOTIDE SEQUENCE [LARGE SCALE GENOMIC DNA]</scope>
    <source>
        <strain evidence="12 13">DSM 19117</strain>
    </source>
</reference>
<accession>A0A0R1JQY8</accession>
<comment type="caution">
    <text evidence="12">The sequence shown here is derived from an EMBL/GenBank/DDBJ whole genome shotgun (WGS) entry which is preliminary data.</text>
</comment>
<dbReference type="STRING" id="1423773.FD30_GL000284"/>
<keyword evidence="3 8" id="KW-0436">Ligase</keyword>
<evidence type="ECO:0000256" key="7">
    <source>
        <dbReference type="ARBA" id="ARBA00048819"/>
    </source>
</evidence>
<protein>
    <recommendedName>
        <fullName evidence="2 9">Glutamate--cysteine ligase</fullName>
        <ecNumber evidence="2 9">6.3.2.2</ecNumber>
    </recommendedName>
</protein>
<dbReference type="EC" id="6.3.2.2" evidence="2 9"/>
<keyword evidence="13" id="KW-1185">Reference proteome</keyword>
<feature type="domain" description="Glutamate--cysteine ligase" evidence="11">
    <location>
        <begin position="7"/>
        <end position="112"/>
    </location>
</feature>
<dbReference type="GO" id="GO:0005524">
    <property type="term" value="F:ATP binding"/>
    <property type="evidence" value="ECO:0007669"/>
    <property type="project" value="UniProtKB-KW"/>
</dbReference>
<dbReference type="GO" id="GO:0005829">
    <property type="term" value="C:cytosol"/>
    <property type="evidence" value="ECO:0007669"/>
    <property type="project" value="TreeGrafter"/>
</dbReference>
<comment type="similarity">
    <text evidence="8">Belongs to the glutamate--cysteine ligase type 1 family.</text>
</comment>
<dbReference type="InterPro" id="IPR006334">
    <property type="entry name" value="Glut_cys_ligase"/>
</dbReference>
<dbReference type="OrthoDB" id="9803907at2"/>
<dbReference type="InterPro" id="IPR007370">
    <property type="entry name" value="Glu_cys_ligase"/>
</dbReference>
<dbReference type="SUPFAM" id="SSF55931">
    <property type="entry name" value="Glutamine synthetase/guanido kinase"/>
    <property type="match status" value="1"/>
</dbReference>
<comment type="catalytic activity">
    <reaction evidence="7 9">
        <text>L-cysteine + L-glutamate + ATP = gamma-L-glutamyl-L-cysteine + ADP + phosphate + H(+)</text>
        <dbReference type="Rhea" id="RHEA:13285"/>
        <dbReference type="ChEBI" id="CHEBI:15378"/>
        <dbReference type="ChEBI" id="CHEBI:29985"/>
        <dbReference type="ChEBI" id="CHEBI:30616"/>
        <dbReference type="ChEBI" id="CHEBI:35235"/>
        <dbReference type="ChEBI" id="CHEBI:43474"/>
        <dbReference type="ChEBI" id="CHEBI:58173"/>
        <dbReference type="ChEBI" id="CHEBI:456216"/>
        <dbReference type="EC" id="6.3.2.2"/>
    </reaction>
</comment>
<dbReference type="PATRIC" id="fig|1423773.3.peg.288"/>
<gene>
    <name evidence="12" type="ORF">FD30_GL000284</name>
</gene>
<dbReference type="Proteomes" id="UP000051162">
    <property type="component" value="Unassembled WGS sequence"/>
</dbReference>
<sequence length="478" mass="54066">MLENLLAVIREENLSEQLYHSLVGIELTEHRVDQQGHLSQRPQPLPWRNRPTHPYLRTGKLPSQVELITEPNPNIGGTLDRLDTLQTVVYRSLEGEDRIWPLSLPPVLAPSELTQLGSTWQADWLTGVQFHYSLPDPVVHRLYSHYTADFDSVVAFKNELYFRLAQNFVRYQWLLTYLFGASPIVEDGFFETVPADLSHPVRSVRQSGALPSGTPVTYTSLAAHLGNLQRIMDAGKTVINGPVRLRGQVKPQDFLTGGIGYLEFRGFDNTPFTTNGVSRHAMYFLKTFLIYLLTQASPTTNLASDLAAARDKNTAVALENPNAATQFQAQGQAIFKAMRTMLDQLHAHTEQRRALDDLEEVLMHPELTPAAKLLTHMVHGSLMDYGLRVANAWRYQRLSSTALLPVYQTLSERCQRFILTAMQAGVQFYQVKDEFGADLLLFTYQGVTQVLQEQDTLMRDPRARLRQLFPDLPEAGNH</sequence>
<dbReference type="AlphaFoldDB" id="A0A0R1JQY8"/>
<name>A0A0R1JQY8_9LACO</name>
<evidence type="ECO:0000256" key="8">
    <source>
        <dbReference type="RuleBase" id="RU003544"/>
    </source>
</evidence>
<dbReference type="InterPro" id="IPR014746">
    <property type="entry name" value="Gln_synth/guanido_kin_cat_dom"/>
</dbReference>
<dbReference type="PANTHER" id="PTHR38761">
    <property type="entry name" value="GLUTAMATE--CYSTEINE LIGASE"/>
    <property type="match status" value="1"/>
</dbReference>
<evidence type="ECO:0000256" key="1">
    <source>
        <dbReference type="ARBA" id="ARBA00005006"/>
    </source>
</evidence>
<evidence type="ECO:0000256" key="6">
    <source>
        <dbReference type="ARBA" id="ARBA00022840"/>
    </source>
</evidence>
<dbReference type="Gene3D" id="3.30.590.20">
    <property type="match status" value="1"/>
</dbReference>
<evidence type="ECO:0000256" key="9">
    <source>
        <dbReference type="RuleBase" id="RU004391"/>
    </source>
</evidence>
<evidence type="ECO:0000259" key="11">
    <source>
        <dbReference type="Pfam" id="PF04262"/>
    </source>
</evidence>
<dbReference type="UniPathway" id="UPA00142">
    <property type="reaction ID" value="UER00209"/>
</dbReference>
<evidence type="ECO:0000313" key="13">
    <source>
        <dbReference type="Proteomes" id="UP000051162"/>
    </source>
</evidence>
<dbReference type="GO" id="GO:0004357">
    <property type="term" value="F:glutamate-cysteine ligase activity"/>
    <property type="evidence" value="ECO:0007669"/>
    <property type="project" value="UniProtKB-EC"/>
</dbReference>
<dbReference type="Pfam" id="PF04262">
    <property type="entry name" value="Glu_cys_ligase"/>
    <property type="match status" value="3"/>
</dbReference>
<feature type="domain" description="Glutamate--cysteine ligase" evidence="11">
    <location>
        <begin position="252"/>
        <end position="304"/>
    </location>
</feature>
<organism evidence="12 13">
    <name type="scientific">Levilactobacillus namurensis DSM 19117</name>
    <dbReference type="NCBI Taxonomy" id="1423773"/>
    <lineage>
        <taxon>Bacteria</taxon>
        <taxon>Bacillati</taxon>
        <taxon>Bacillota</taxon>
        <taxon>Bacilli</taxon>
        <taxon>Lactobacillales</taxon>
        <taxon>Lactobacillaceae</taxon>
        <taxon>Levilactobacillus</taxon>
    </lineage>
</organism>